<dbReference type="EMBL" id="JADAKE010000015">
    <property type="protein sequence ID" value="MBF8807935.1"/>
    <property type="molecule type" value="Genomic_DNA"/>
</dbReference>
<reference evidence="1" key="1">
    <citation type="submission" date="2020-09" db="EMBL/GenBank/DDBJ databases">
        <title>Genomic insights into the novelty and pathogenicity of a unique biofilm-forming Enterococcus sp. bacteria (Enterococcus lacertideformus) identified in reptiles.</title>
        <authorList>
            <person name="Agius J.E."/>
            <person name="Phalen D.N."/>
            <person name="Rose K."/>
            <person name="Eden J.-S."/>
        </authorList>
    </citation>
    <scope>NUCLEOTIDE SEQUENCE</scope>
    <source>
        <strain evidence="1">PHRS 0518</strain>
    </source>
</reference>
<accession>A0A931B026</accession>
<comment type="caution">
    <text evidence="1">The sequence shown here is derived from an EMBL/GenBank/DDBJ whole genome shotgun (WGS) entry which is preliminary data.</text>
</comment>
<name>A0A931B026_9ENTE</name>
<evidence type="ECO:0000313" key="1">
    <source>
        <dbReference type="EMBL" id="MBF8807935.1"/>
    </source>
</evidence>
<keyword evidence="2" id="KW-1185">Reference proteome</keyword>
<protein>
    <submittedName>
        <fullName evidence="1">Uncharacterized protein</fullName>
    </submittedName>
</protein>
<gene>
    <name evidence="1" type="ORF">IC227_05780</name>
</gene>
<dbReference type="Proteomes" id="UP000637757">
    <property type="component" value="Unassembled WGS sequence"/>
</dbReference>
<dbReference type="AlphaFoldDB" id="A0A931B026"/>
<evidence type="ECO:0000313" key="2">
    <source>
        <dbReference type="Proteomes" id="UP000637757"/>
    </source>
</evidence>
<sequence length="286" mass="34492">MKELISLEDFLSMDIEEAVKYDFKKEIFKLRGLDYDQYQEIERMLIYKGNIFMKESDCDRITLTLDIYNALWGDEIGNYFSGGVPEKFIPSNGETMNSFTRINKIYTDMIMKDKKYHFECDELNEFAILTHTLGNFIPVYSDYEKNSSPFNAYRNFNTHDYWDLTIMDIKDYIVNEKENSRYIKNSTNWFDNYRNSDFDKGFNTFCDKHFLDDWKLEEEQTNEEWNKKNLFWKNHDLNRQTISHFGNKDGEELFKVMLRKINHSIVSRGRLMFKKLKRVSEANYTD</sequence>
<proteinExistence type="predicted"/>
<organism evidence="1 2">
    <name type="scientific">Enterococcus lacertideformus</name>
    <dbReference type="NCBI Taxonomy" id="2771493"/>
    <lineage>
        <taxon>Bacteria</taxon>
        <taxon>Bacillati</taxon>
        <taxon>Bacillota</taxon>
        <taxon>Bacilli</taxon>
        <taxon>Lactobacillales</taxon>
        <taxon>Enterococcaceae</taxon>
        <taxon>Enterococcus</taxon>
    </lineage>
</organism>